<dbReference type="Pfam" id="PF00639">
    <property type="entry name" value="Rotamase"/>
    <property type="match status" value="1"/>
</dbReference>
<evidence type="ECO:0000256" key="3">
    <source>
        <dbReference type="ARBA" id="ARBA00013194"/>
    </source>
</evidence>
<dbReference type="InterPro" id="IPR046357">
    <property type="entry name" value="PPIase_dom_sf"/>
</dbReference>
<dbReference type="PANTHER" id="PTHR47245">
    <property type="entry name" value="PEPTIDYLPROLYL ISOMERASE"/>
    <property type="match status" value="1"/>
</dbReference>
<keyword evidence="12" id="KW-1185">Reference proteome</keyword>
<keyword evidence="5 8" id="KW-0697">Rotamase</keyword>
<dbReference type="EMBL" id="QWGB01000005">
    <property type="protein sequence ID" value="RIJ24195.1"/>
    <property type="molecule type" value="Genomic_DNA"/>
</dbReference>
<evidence type="ECO:0000256" key="8">
    <source>
        <dbReference type="PROSITE-ProRule" id="PRU00278"/>
    </source>
</evidence>
<dbReference type="OrthoDB" id="14196at2"/>
<evidence type="ECO:0000256" key="9">
    <source>
        <dbReference type="SAM" id="MobiDB-lite"/>
    </source>
</evidence>
<evidence type="ECO:0000256" key="4">
    <source>
        <dbReference type="ARBA" id="ARBA00018370"/>
    </source>
</evidence>
<evidence type="ECO:0000259" key="10">
    <source>
        <dbReference type="PROSITE" id="PS50198"/>
    </source>
</evidence>
<accession>A0A399R1V0</accession>
<dbReference type="PROSITE" id="PS51257">
    <property type="entry name" value="PROKAR_LIPOPROTEIN"/>
    <property type="match status" value="1"/>
</dbReference>
<feature type="region of interest" description="Disordered" evidence="9">
    <location>
        <begin position="290"/>
        <end position="336"/>
    </location>
</feature>
<feature type="compositionally biased region" description="Acidic residues" evidence="9">
    <location>
        <begin position="304"/>
        <end position="321"/>
    </location>
</feature>
<dbReference type="SUPFAM" id="SSF54534">
    <property type="entry name" value="FKBP-like"/>
    <property type="match status" value="1"/>
</dbReference>
<dbReference type="EC" id="5.2.1.8" evidence="3"/>
<dbReference type="InterPro" id="IPR027304">
    <property type="entry name" value="Trigger_fact/SurA_dom_sf"/>
</dbReference>
<gene>
    <name evidence="11" type="ORF">D1224_08120</name>
</gene>
<reference evidence="11 12" key="1">
    <citation type="submission" date="2018-08" db="EMBL/GenBank/DDBJ databases">
        <title>Henriciella mobilis sp. nov., isolated from seawater.</title>
        <authorList>
            <person name="Cheng H."/>
            <person name="Wu Y.-H."/>
            <person name="Xu X.-W."/>
            <person name="Guo L.-L."/>
        </authorList>
    </citation>
    <scope>NUCLEOTIDE SEQUENCE [LARGE SCALE GENOMIC DNA]</scope>
    <source>
        <strain evidence="11 12">CCUG66934</strain>
    </source>
</reference>
<organism evidence="11 12">
    <name type="scientific">Henriciella barbarensis</name>
    <dbReference type="NCBI Taxonomy" id="86342"/>
    <lineage>
        <taxon>Bacteria</taxon>
        <taxon>Pseudomonadati</taxon>
        <taxon>Pseudomonadota</taxon>
        <taxon>Alphaproteobacteria</taxon>
        <taxon>Hyphomonadales</taxon>
        <taxon>Hyphomonadaceae</taxon>
        <taxon>Henriciella</taxon>
    </lineage>
</organism>
<dbReference type="PROSITE" id="PS50198">
    <property type="entry name" value="PPIC_PPIASE_2"/>
    <property type="match status" value="1"/>
</dbReference>
<evidence type="ECO:0000256" key="7">
    <source>
        <dbReference type="ARBA" id="ARBA00031484"/>
    </source>
</evidence>
<proteinExistence type="inferred from homology"/>
<evidence type="ECO:0000313" key="11">
    <source>
        <dbReference type="EMBL" id="RIJ24195.1"/>
    </source>
</evidence>
<name>A0A399R1V0_9PROT</name>
<feature type="domain" description="PpiC" evidence="10">
    <location>
        <begin position="150"/>
        <end position="240"/>
    </location>
</feature>
<comment type="catalytic activity">
    <reaction evidence="1">
        <text>[protein]-peptidylproline (omega=180) = [protein]-peptidylproline (omega=0)</text>
        <dbReference type="Rhea" id="RHEA:16237"/>
        <dbReference type="Rhea" id="RHEA-COMP:10747"/>
        <dbReference type="Rhea" id="RHEA-COMP:10748"/>
        <dbReference type="ChEBI" id="CHEBI:83833"/>
        <dbReference type="ChEBI" id="CHEBI:83834"/>
        <dbReference type="EC" id="5.2.1.8"/>
    </reaction>
</comment>
<evidence type="ECO:0000313" key="12">
    <source>
        <dbReference type="Proteomes" id="UP000265431"/>
    </source>
</evidence>
<dbReference type="InterPro" id="IPR000297">
    <property type="entry name" value="PPIase_PpiC"/>
</dbReference>
<evidence type="ECO:0000256" key="5">
    <source>
        <dbReference type="ARBA" id="ARBA00023110"/>
    </source>
</evidence>
<dbReference type="Gene3D" id="1.10.8.1040">
    <property type="match status" value="1"/>
</dbReference>
<dbReference type="Proteomes" id="UP000265431">
    <property type="component" value="Unassembled WGS sequence"/>
</dbReference>
<dbReference type="GO" id="GO:0003755">
    <property type="term" value="F:peptidyl-prolyl cis-trans isomerase activity"/>
    <property type="evidence" value="ECO:0007669"/>
    <property type="project" value="UniProtKB-KW"/>
</dbReference>
<dbReference type="RefSeq" id="WP_119379384.1">
    <property type="nucleotide sequence ID" value="NZ_QWGB01000005.1"/>
</dbReference>
<dbReference type="AlphaFoldDB" id="A0A399R1V0"/>
<dbReference type="Gene3D" id="3.10.50.40">
    <property type="match status" value="1"/>
</dbReference>
<comment type="similarity">
    <text evidence="2">Belongs to the PpiC/parvulin rotamase family.</text>
</comment>
<evidence type="ECO:0000256" key="1">
    <source>
        <dbReference type="ARBA" id="ARBA00000971"/>
    </source>
</evidence>
<keyword evidence="8 11" id="KW-0413">Isomerase</keyword>
<comment type="caution">
    <text evidence="11">The sequence shown here is derived from an EMBL/GenBank/DDBJ whole genome shotgun (WGS) entry which is preliminary data.</text>
</comment>
<dbReference type="InterPro" id="IPR050245">
    <property type="entry name" value="PrsA_foldase"/>
</dbReference>
<sequence length="336" mass="37226">MHRHWFSIPALTLTLGLVLAGCSESDPENGIRRPVGFDASAAARVNGDPIYLSDVELEAVAQGRIEPGDSFGPEHEDYQLVLDQLIDQRLLAQEAVRRGLDRTPAAQRRLETARERLLGNFLMEDLVATQVNEDAIDRMYEEQVRLQQLDDEVRIRHILLATQEEAETVLQKARAGEDFTALAFEFSEDTRTRLDGGSFGWVAPNEMVDPFPAVIADTPAGEISEPFQSEQGWHILKVEQRRTRPPKTREEMRPEIVTYLTFTQISQILQTLRANADIEEREGGMIARDLAEEAGEAAAGEAGQGDEDDLDLGETADDAADDGTAPAADDETETVE</sequence>
<dbReference type="SUPFAM" id="SSF109998">
    <property type="entry name" value="Triger factor/SurA peptide-binding domain-like"/>
    <property type="match status" value="1"/>
</dbReference>
<evidence type="ECO:0000256" key="6">
    <source>
        <dbReference type="ARBA" id="ARBA00030642"/>
    </source>
</evidence>
<evidence type="ECO:0000256" key="2">
    <source>
        <dbReference type="ARBA" id="ARBA00007656"/>
    </source>
</evidence>
<dbReference type="PANTHER" id="PTHR47245:SF2">
    <property type="entry name" value="PEPTIDYL-PROLYL CIS-TRANS ISOMERASE HP_0175-RELATED"/>
    <property type="match status" value="1"/>
</dbReference>
<protein>
    <recommendedName>
        <fullName evidence="4">Parvulin-like PPIase</fullName>
        <ecNumber evidence="3">5.2.1.8</ecNumber>
    </recommendedName>
    <alternativeName>
        <fullName evidence="6">Peptidyl-prolyl cis-trans isomerase plp</fullName>
    </alternativeName>
    <alternativeName>
        <fullName evidence="7">Rotamase plp</fullName>
    </alternativeName>
</protein>